<dbReference type="AlphaFoldDB" id="K3VXT6"/>
<dbReference type="Pfam" id="PF08637">
    <property type="entry name" value="NCA2"/>
    <property type="match status" value="1"/>
</dbReference>
<dbReference type="RefSeq" id="XP_009261737.1">
    <property type="nucleotide sequence ID" value="XM_009263462.1"/>
</dbReference>
<dbReference type="HOGENOM" id="CLU_008227_1_0_1"/>
<evidence type="ECO:0000313" key="8">
    <source>
        <dbReference type="Proteomes" id="UP000007978"/>
    </source>
</evidence>
<keyword evidence="4" id="KW-0496">Mitochondrion</keyword>
<keyword evidence="2" id="KW-0812">Transmembrane</keyword>
<keyword evidence="5" id="KW-0472">Membrane</keyword>
<gene>
    <name evidence="7" type="ORF">FPSE_10345</name>
</gene>
<evidence type="ECO:0000313" key="7">
    <source>
        <dbReference type="EMBL" id="EKJ69465.1"/>
    </source>
</evidence>
<feature type="region of interest" description="Disordered" evidence="6">
    <location>
        <begin position="103"/>
        <end position="124"/>
    </location>
</feature>
<comment type="caution">
    <text evidence="7">The sequence shown here is derived from an EMBL/GenBank/DDBJ whole genome shotgun (WGS) entry which is preliminary data.</text>
</comment>
<reference evidence="7 8" key="1">
    <citation type="journal article" date="2012" name="PLoS Pathog.">
        <title>Comparative pathogenomics reveals horizontally acquired novel virulence genes in fungi infecting cereal hosts.</title>
        <authorList>
            <person name="Gardiner D.M."/>
            <person name="McDonald M.C."/>
            <person name="Covarelli L."/>
            <person name="Solomon P.S."/>
            <person name="Rusu A.G."/>
            <person name="Marshall M."/>
            <person name="Kazan K."/>
            <person name="Chakraborty S."/>
            <person name="McDonald B.A."/>
            <person name="Manners J.M."/>
        </authorList>
    </citation>
    <scope>NUCLEOTIDE SEQUENCE [LARGE SCALE GENOMIC DNA]</scope>
    <source>
        <strain evidence="7 8">CS3096</strain>
    </source>
</reference>
<dbReference type="PANTHER" id="PTHR28234">
    <property type="entry name" value="NUCLEAR CONTROL OF ATPASE PROTEIN 2"/>
    <property type="match status" value="1"/>
</dbReference>
<dbReference type="eggNOG" id="ENOG502QTT6">
    <property type="taxonomic scope" value="Eukaryota"/>
</dbReference>
<name>K3VXT6_FUSPC</name>
<evidence type="ECO:0000256" key="1">
    <source>
        <dbReference type="ARBA" id="ARBA00004225"/>
    </source>
</evidence>
<proteinExistence type="predicted"/>
<dbReference type="Proteomes" id="UP000007978">
    <property type="component" value="Chromosome 4"/>
</dbReference>
<comment type="subcellular location">
    <subcellularLocation>
        <location evidence="1">Mitochondrion membrane</location>
        <topology evidence="1">Multi-pass membrane protein</topology>
    </subcellularLocation>
</comment>
<keyword evidence="8" id="KW-1185">Reference proteome</keyword>
<protein>
    <submittedName>
        <fullName evidence="7">Uncharacterized protein</fullName>
    </submittedName>
</protein>
<dbReference type="PANTHER" id="PTHR28234:SF1">
    <property type="entry name" value="NUCLEAR CONTROL OF ATPASE PROTEIN 2"/>
    <property type="match status" value="1"/>
</dbReference>
<sequence length="811" mass="90641">MYFDDTRLGLDPNTNKIGRSKQFQPSTPSFLMNTTSCRKVISRFPTFGSSPASHSCYVELAQALEKLALTLSPSLSARDLTPSSTAAQPPSSPVRIPVIRCSPSGRKSPQLLPQSATHPGLSAEPSDFLEPPLPSHFLPSPAQGCYSYDQVRRLDAYLDRLPVLSEVTSEDEHSETGEHGFAVTNAFSTPRLDHLLRTIQSLSTTSSSQPLLPAWRIRDLLISSDIPAPGTLSVNETQSDGAKSPYENELEWLLMSKATIQLHGVVLNTLLDQILPLNDDVWYWDEVLGSYSYSSLYAVQTSPLRVWAWSQEVCTATKLRIQAGSLHHAPGELVDSTTSSLSQQWSQFYGIVQDSVRERSIANIQRRVLSPVALSRSEARRKQAQLKKLREITASGLGVLMDEGLQFGLDDDKADLQDHHDLKGVVERSVALIDMVLKEVSTLDVNISDFEDKVFAGVEEDPELSVHVEGSNTADRPAILARRLLSIIDKSLPEHFTAMRALAKENGRPGAFVRYWIPATIGLLSSTTVLRILVNRKADIIEWFIGFGETIRDFWFNWVIEPTSKIISTIRHDKTSEIAIMSRDSLKADRESLERMVVDFALDKPHFATEAGSTLTDIQVDDIRHKVAEGDVTPVLRAFEKDLRRPFVGTIRGDLVRSLLIQVQKTKVDLEVAMTGIDSLLKSQELVFGFVGLTPGVLVSYSMFQYLRGVFGGRSGQRQTRKAGQAIRVLRNVDRILSEARPTETNLLSYKDHGLLLAEVHILRNLVDKLMPREIGREFLEDLDDLSNMKGIQLQTRSLERIRWAYARWLH</sequence>
<evidence type="ECO:0000256" key="4">
    <source>
        <dbReference type="ARBA" id="ARBA00023128"/>
    </source>
</evidence>
<accession>K3VXT6</accession>
<evidence type="ECO:0000256" key="3">
    <source>
        <dbReference type="ARBA" id="ARBA00022989"/>
    </source>
</evidence>
<dbReference type="OrthoDB" id="413313at2759"/>
<evidence type="ECO:0000256" key="5">
    <source>
        <dbReference type="ARBA" id="ARBA00023136"/>
    </source>
</evidence>
<evidence type="ECO:0000256" key="2">
    <source>
        <dbReference type="ARBA" id="ARBA00022692"/>
    </source>
</evidence>
<keyword evidence="3" id="KW-1133">Transmembrane helix</keyword>
<dbReference type="KEGG" id="fpu:FPSE_10345"/>
<dbReference type="GeneID" id="20368962"/>
<feature type="compositionally biased region" description="Polar residues" evidence="6">
    <location>
        <begin position="105"/>
        <end position="117"/>
    </location>
</feature>
<dbReference type="GO" id="GO:0005741">
    <property type="term" value="C:mitochondrial outer membrane"/>
    <property type="evidence" value="ECO:0007669"/>
    <property type="project" value="TreeGrafter"/>
</dbReference>
<evidence type="ECO:0000256" key="6">
    <source>
        <dbReference type="SAM" id="MobiDB-lite"/>
    </source>
</evidence>
<organism evidence="7 8">
    <name type="scientific">Fusarium pseudograminearum (strain CS3096)</name>
    <name type="common">Wheat and barley crown-rot fungus</name>
    <dbReference type="NCBI Taxonomy" id="1028729"/>
    <lineage>
        <taxon>Eukaryota</taxon>
        <taxon>Fungi</taxon>
        <taxon>Dikarya</taxon>
        <taxon>Ascomycota</taxon>
        <taxon>Pezizomycotina</taxon>
        <taxon>Sordariomycetes</taxon>
        <taxon>Hypocreomycetidae</taxon>
        <taxon>Hypocreales</taxon>
        <taxon>Nectriaceae</taxon>
        <taxon>Fusarium</taxon>
    </lineage>
</organism>
<dbReference type="EMBL" id="AFNW01000339">
    <property type="protein sequence ID" value="EKJ69465.1"/>
    <property type="molecule type" value="Genomic_DNA"/>
</dbReference>
<dbReference type="InterPro" id="IPR013946">
    <property type="entry name" value="NCA2-like"/>
</dbReference>